<accession>A0ABU0W229</accession>
<dbReference type="Proteomes" id="UP001239680">
    <property type="component" value="Unassembled WGS sequence"/>
</dbReference>
<evidence type="ECO:0000259" key="1">
    <source>
        <dbReference type="Pfam" id="PF13304"/>
    </source>
</evidence>
<dbReference type="PANTHER" id="PTHR43581:SF3">
    <property type="entry name" value="AAA+ ATPASE DOMAIN-CONTAINING PROTEIN"/>
    <property type="match status" value="1"/>
</dbReference>
<dbReference type="CDD" id="cd00267">
    <property type="entry name" value="ABC_ATPase"/>
    <property type="match status" value="1"/>
</dbReference>
<dbReference type="SUPFAM" id="SSF52540">
    <property type="entry name" value="P-loop containing nucleoside triphosphate hydrolases"/>
    <property type="match status" value="1"/>
</dbReference>
<dbReference type="InterPro" id="IPR027417">
    <property type="entry name" value="P-loop_NTPase"/>
</dbReference>
<dbReference type="InterPro" id="IPR003959">
    <property type="entry name" value="ATPase_AAA_core"/>
</dbReference>
<dbReference type="EMBL" id="JAVDBT010000011">
    <property type="protein sequence ID" value="MDQ2067125.1"/>
    <property type="molecule type" value="Genomic_DNA"/>
</dbReference>
<evidence type="ECO:0000313" key="3">
    <source>
        <dbReference type="Proteomes" id="UP001239680"/>
    </source>
</evidence>
<organism evidence="2 3">
    <name type="scientific">Pseudogemmobacter lacusdianii</name>
    <dbReference type="NCBI Taxonomy" id="3069608"/>
    <lineage>
        <taxon>Bacteria</taxon>
        <taxon>Pseudomonadati</taxon>
        <taxon>Pseudomonadota</taxon>
        <taxon>Alphaproteobacteria</taxon>
        <taxon>Rhodobacterales</taxon>
        <taxon>Paracoccaceae</taxon>
        <taxon>Pseudogemmobacter</taxon>
    </lineage>
</organism>
<keyword evidence="3" id="KW-1185">Reference proteome</keyword>
<name>A0ABU0W229_9RHOB</name>
<gene>
    <name evidence="2" type="ORF">Q9295_12120</name>
</gene>
<evidence type="ECO:0000313" key="2">
    <source>
        <dbReference type="EMBL" id="MDQ2067125.1"/>
    </source>
</evidence>
<protein>
    <submittedName>
        <fullName evidence="2">AAA family ATPase</fullName>
    </submittedName>
</protein>
<dbReference type="PANTHER" id="PTHR43581">
    <property type="entry name" value="ATP/GTP PHOSPHATASE"/>
    <property type="match status" value="1"/>
</dbReference>
<dbReference type="RefSeq" id="WP_306680838.1">
    <property type="nucleotide sequence ID" value="NZ_JAVDBT010000011.1"/>
</dbReference>
<comment type="caution">
    <text evidence="2">The sequence shown here is derived from an EMBL/GenBank/DDBJ whole genome shotgun (WGS) entry which is preliminary data.</text>
</comment>
<reference evidence="2 3" key="1">
    <citation type="submission" date="2023-08" db="EMBL/GenBank/DDBJ databases">
        <title>Characterization of two Paracoccaceae strains isolated from Phycosphere and proposal of Xinfangfangia lacusdiani sp. nov.</title>
        <authorList>
            <person name="Deng Y."/>
            <person name="Zhang Y.Q."/>
        </authorList>
    </citation>
    <scope>NUCLEOTIDE SEQUENCE [LARGE SCALE GENOMIC DNA]</scope>
    <source>
        <strain evidence="2 3">CPCC 101601</strain>
    </source>
</reference>
<dbReference type="InterPro" id="IPR051396">
    <property type="entry name" value="Bact_Antivir_Def_Nuclease"/>
</dbReference>
<dbReference type="Gene3D" id="3.40.50.300">
    <property type="entry name" value="P-loop containing nucleotide triphosphate hydrolases"/>
    <property type="match status" value="1"/>
</dbReference>
<feature type="domain" description="ATPase AAA-type core" evidence="1">
    <location>
        <begin position="327"/>
        <end position="448"/>
    </location>
</feature>
<sequence>MKLTRFRVTNFRSVSDSGWLDADDVTALIGVNESGKTNLLLPLWKLKPAQDGEIQPTSDYPKTMFGEIRNAPGDYHFIEAEFSTGVSGAAIARAAGVSPEIAETVRVTRFFDGTYYIEFPKHQRTTTVARAWLASKLTGAADAVGAAQALKKEAELQPQLVHGLRAAADALPEAENLSAAPLSAAITAVDALIPAEPAETSVIVPMVRQLSSELGDQLHVLTTLPPGEVEGVTDAVVKAIPPFVYYSNYGNLDSEIYLPHVVENLARLDLGAKEAAKTRTLRVLFSFVKLEAKEILELGRDFKEVNGENREPTADEIAVIAEQKRTRSILLQSAGATLTTRFRDWWKQGDYRFRFEADGNHFRIWVADDRRPTEVELENRSTGLQWFLSFYLVFLVESRGDHKKAVLLLDEPGVSLHPLAQRDLSAFFESLSKTNQIIYTSHSPFLVDADRLERARKVYVSADGTTKATPNLRHSEGRDEQAGAAYAVHSALNLSVAESLLVGCRPVLVEGPSDQHYLTAIKALLVSGAKITPKRELVFPPSGGTKTARVVASILTGRDEVLPMMLLDDDGPGRQMRGNLAQGLYAESPEKVLNVADHVGYERAEIEDLIPFDIIADELDRMERDPDVRFADVVQAGQPIVGQIEAWARAQGVNLDEHWKVPLSIRVKQRMLTRGLNAIPQDVVDRWVGLFEAFSPQDAQ</sequence>
<dbReference type="Pfam" id="PF13304">
    <property type="entry name" value="AAA_21"/>
    <property type="match status" value="1"/>
</dbReference>
<proteinExistence type="predicted"/>